<feature type="transmembrane region" description="Helical" evidence="7">
    <location>
        <begin position="241"/>
        <end position="262"/>
    </location>
</feature>
<comment type="caution">
    <text evidence="12">The sequence shown here is derived from an EMBL/GenBank/DDBJ whole genome shotgun (WGS) entry which is preliminary data.</text>
</comment>
<dbReference type="SUPFAM" id="SSF50182">
    <property type="entry name" value="Sm-like ribonucleoproteins"/>
    <property type="match status" value="1"/>
</dbReference>
<evidence type="ECO:0000256" key="4">
    <source>
        <dbReference type="ARBA" id="ARBA00022692"/>
    </source>
</evidence>
<protein>
    <submittedName>
        <fullName evidence="12">Mechanosensitive ion channel family protein</fullName>
    </submittedName>
</protein>
<evidence type="ECO:0000313" key="13">
    <source>
        <dbReference type="Proteomes" id="UP000295701"/>
    </source>
</evidence>
<feature type="transmembrane region" description="Helical" evidence="7">
    <location>
        <begin position="323"/>
        <end position="343"/>
    </location>
</feature>
<dbReference type="Gene3D" id="3.30.70.100">
    <property type="match status" value="1"/>
</dbReference>
<comment type="similarity">
    <text evidence="2">Belongs to the MscS (TC 1.A.23) family.</text>
</comment>
<proteinExistence type="inferred from homology"/>
<evidence type="ECO:0000313" key="12">
    <source>
        <dbReference type="EMBL" id="TDL84068.1"/>
    </source>
</evidence>
<dbReference type="InterPro" id="IPR049278">
    <property type="entry name" value="MS_channel_C"/>
</dbReference>
<reference evidence="12 13" key="1">
    <citation type="submission" date="2019-03" db="EMBL/GenBank/DDBJ databases">
        <title>Primorskyibacter sp. SS33 isolated from sediments.</title>
        <authorList>
            <person name="Xunke S."/>
        </authorList>
    </citation>
    <scope>NUCLEOTIDE SEQUENCE [LARGE SCALE GENOMIC DNA]</scope>
    <source>
        <strain evidence="12 13">SS33</strain>
    </source>
</reference>
<dbReference type="OrthoDB" id="9799209at2"/>
<dbReference type="InterPro" id="IPR010920">
    <property type="entry name" value="LSM_dom_sf"/>
</dbReference>
<feature type="transmembrane region" description="Helical" evidence="7">
    <location>
        <begin position="282"/>
        <end position="302"/>
    </location>
</feature>
<evidence type="ECO:0000259" key="10">
    <source>
        <dbReference type="Pfam" id="PF12607"/>
    </source>
</evidence>
<dbReference type="Pfam" id="PF12607">
    <property type="entry name" value="DUF3772"/>
    <property type="match status" value="1"/>
</dbReference>
<dbReference type="InterPro" id="IPR011014">
    <property type="entry name" value="MscS_channel_TM-2"/>
</dbReference>
<feature type="transmembrane region" description="Helical" evidence="7">
    <location>
        <begin position="349"/>
        <end position="369"/>
    </location>
</feature>
<keyword evidence="8" id="KW-0732">Signal</keyword>
<sequence length="774" mass="84061">MIRRTGQALRRGLAALILLYAAGIAAAQTVEPPDYDAWNRLAEEVQQALENGAEAERLERLRARIAESRNAFLAAQSQNAARIETVRAQIAALGPPPEEGAQPEPIPIAQRRMELNAQLEELRAPVVAAEEVYTEADGLVAQIDRTIRERYASQLLAREGFPFNPAYWVGAVDVVIGGADALASEIAVRWDNPRVRRRAIDRLPVAAPLAVIAIFLILRSRLWVWMIESWAVDNSARWRGVLGFVLSLGKVVLPLTGLWLIAVALELTNFAGPKLALFVDNLWIVGAPPLVAHWLAWLLLPYDPTRRGPLNVAPDRRQPFRRYTKAVGFATGVIILVELLAAMTDRSDIAVSVLLWLPRMALAFFLFRLGRLVQELQRPVEEAEEGVDTTLGGSFTRGLGRLVCIAAIAGAALGTAGYANATDALLVPTVETLALIALVLLLQRFVSDLYAVATGRPEGSADALAPVLIGFALTLAALPVLALVWGARVSALTEMWSRFQAGFSIGDTRILPSDFLTFLLVFAALFALTRFIQATLRGTILPRTRIDIGGRNAIVSGLGYVGVFVAALAAISAAGIDLSSLAIVAGALSVGIGFGLQNVVSNFVSGIILLIERPISEGDWIEVNGQMGYVRDISVRSTRIETFDRTDVIVPNADLISGTVTNWTRGNLVGRVIVKVRVALGTDTREVERILLGIARAHPMVVLNPEPWIYFSGFSDNAMTFEIRAILRDVNWVLNVQSDMNHEIVRAFAEAGIAIPVPQRDVRLIDQTAPGVPH</sequence>
<dbReference type="InterPro" id="IPR023408">
    <property type="entry name" value="MscS_beta-dom_sf"/>
</dbReference>
<dbReference type="InterPro" id="IPR052702">
    <property type="entry name" value="MscS-like_channel"/>
</dbReference>
<feature type="transmembrane region" description="Helical" evidence="7">
    <location>
        <begin position="203"/>
        <end position="220"/>
    </location>
</feature>
<dbReference type="EMBL" id="SNAA01000001">
    <property type="protein sequence ID" value="TDL84068.1"/>
    <property type="molecule type" value="Genomic_DNA"/>
</dbReference>
<feature type="domain" description="DUF3772" evidence="10">
    <location>
        <begin position="128"/>
        <end position="182"/>
    </location>
</feature>
<dbReference type="PANTHER" id="PTHR30347:SF1">
    <property type="entry name" value="MECHANOSENSITIVE CHANNEL MSCK"/>
    <property type="match status" value="1"/>
</dbReference>
<evidence type="ECO:0000256" key="1">
    <source>
        <dbReference type="ARBA" id="ARBA00004651"/>
    </source>
</evidence>
<dbReference type="SUPFAM" id="SSF82689">
    <property type="entry name" value="Mechanosensitive channel protein MscS (YggB), C-terminal domain"/>
    <property type="match status" value="1"/>
</dbReference>
<evidence type="ECO:0000259" key="11">
    <source>
        <dbReference type="Pfam" id="PF21082"/>
    </source>
</evidence>
<evidence type="ECO:0000256" key="2">
    <source>
        <dbReference type="ARBA" id="ARBA00008017"/>
    </source>
</evidence>
<keyword evidence="5 7" id="KW-1133">Transmembrane helix</keyword>
<evidence type="ECO:0000259" key="9">
    <source>
        <dbReference type="Pfam" id="PF00924"/>
    </source>
</evidence>
<keyword evidence="13" id="KW-1185">Reference proteome</keyword>
<gene>
    <name evidence="12" type="ORF">E2L08_00935</name>
</gene>
<feature type="transmembrane region" description="Helical" evidence="7">
    <location>
        <begin position="425"/>
        <end position="442"/>
    </location>
</feature>
<name>A0A4R6ANB9_9RHOB</name>
<keyword evidence="4 7" id="KW-0812">Transmembrane</keyword>
<dbReference type="Pfam" id="PF00924">
    <property type="entry name" value="MS_channel_2nd"/>
    <property type="match status" value="1"/>
</dbReference>
<accession>A0A4R6ANB9</accession>
<evidence type="ECO:0000256" key="3">
    <source>
        <dbReference type="ARBA" id="ARBA00022475"/>
    </source>
</evidence>
<dbReference type="RefSeq" id="WP_133395168.1">
    <property type="nucleotide sequence ID" value="NZ_SNAA01000001.1"/>
</dbReference>
<feature type="domain" description="Mechanosensitive ion channel MscS" evidence="9">
    <location>
        <begin position="598"/>
        <end position="665"/>
    </location>
</feature>
<keyword evidence="3" id="KW-1003">Cell membrane</keyword>
<feature type="transmembrane region" description="Helical" evidence="7">
    <location>
        <begin position="553"/>
        <end position="576"/>
    </location>
</feature>
<feature type="signal peptide" evidence="8">
    <location>
        <begin position="1"/>
        <end position="27"/>
    </location>
</feature>
<evidence type="ECO:0000256" key="8">
    <source>
        <dbReference type="SAM" id="SignalP"/>
    </source>
</evidence>
<feature type="transmembrane region" description="Helical" evidence="7">
    <location>
        <begin position="582"/>
        <end position="611"/>
    </location>
</feature>
<dbReference type="InterPro" id="IPR006685">
    <property type="entry name" value="MscS_channel_2nd"/>
</dbReference>
<feature type="transmembrane region" description="Helical" evidence="7">
    <location>
        <begin position="399"/>
        <end position="419"/>
    </location>
</feature>
<keyword evidence="6 7" id="KW-0472">Membrane</keyword>
<dbReference type="GO" id="GO:0008381">
    <property type="term" value="F:mechanosensitive monoatomic ion channel activity"/>
    <property type="evidence" value="ECO:0007669"/>
    <property type="project" value="UniProtKB-ARBA"/>
</dbReference>
<dbReference type="Gene3D" id="1.10.287.1260">
    <property type="match status" value="1"/>
</dbReference>
<dbReference type="AlphaFoldDB" id="A0A4R6ANB9"/>
<organism evidence="12 13">
    <name type="scientific">Palleronia sediminis</name>
    <dbReference type="NCBI Taxonomy" id="2547833"/>
    <lineage>
        <taxon>Bacteria</taxon>
        <taxon>Pseudomonadati</taxon>
        <taxon>Pseudomonadota</taxon>
        <taxon>Alphaproteobacteria</taxon>
        <taxon>Rhodobacterales</taxon>
        <taxon>Roseobacteraceae</taxon>
        <taxon>Palleronia</taxon>
    </lineage>
</organism>
<evidence type="ECO:0000256" key="5">
    <source>
        <dbReference type="ARBA" id="ARBA00022989"/>
    </source>
</evidence>
<dbReference type="InterPro" id="IPR011066">
    <property type="entry name" value="MscS_channel_C_sf"/>
</dbReference>
<feature type="transmembrane region" description="Helical" evidence="7">
    <location>
        <begin position="515"/>
        <end position="532"/>
    </location>
</feature>
<feature type="chain" id="PRO_5020750812" evidence="8">
    <location>
        <begin position="28"/>
        <end position="774"/>
    </location>
</feature>
<comment type="subcellular location">
    <subcellularLocation>
        <location evidence="1">Cell membrane</location>
        <topology evidence="1">Multi-pass membrane protein</topology>
    </subcellularLocation>
</comment>
<dbReference type="GO" id="GO:0005886">
    <property type="term" value="C:plasma membrane"/>
    <property type="evidence" value="ECO:0007669"/>
    <property type="project" value="UniProtKB-SubCell"/>
</dbReference>
<dbReference type="Pfam" id="PF21082">
    <property type="entry name" value="MS_channel_3rd"/>
    <property type="match status" value="1"/>
</dbReference>
<dbReference type="InterPro" id="IPR022249">
    <property type="entry name" value="DUF3772"/>
</dbReference>
<evidence type="ECO:0000256" key="7">
    <source>
        <dbReference type="SAM" id="Phobius"/>
    </source>
</evidence>
<dbReference type="Gene3D" id="2.30.30.60">
    <property type="match status" value="1"/>
</dbReference>
<evidence type="ECO:0000256" key="6">
    <source>
        <dbReference type="ARBA" id="ARBA00023136"/>
    </source>
</evidence>
<dbReference type="PANTHER" id="PTHR30347">
    <property type="entry name" value="POTASSIUM CHANNEL RELATED"/>
    <property type="match status" value="1"/>
</dbReference>
<feature type="transmembrane region" description="Helical" evidence="7">
    <location>
        <begin position="463"/>
        <end position="487"/>
    </location>
</feature>
<dbReference type="Proteomes" id="UP000295701">
    <property type="component" value="Unassembled WGS sequence"/>
</dbReference>
<feature type="domain" description="Mechanosensitive ion channel MscS C-terminal" evidence="11">
    <location>
        <begin position="674"/>
        <end position="755"/>
    </location>
</feature>
<dbReference type="SUPFAM" id="SSF82861">
    <property type="entry name" value="Mechanosensitive channel protein MscS (YggB), transmembrane region"/>
    <property type="match status" value="1"/>
</dbReference>